<dbReference type="EMBL" id="JBHTNZ010000045">
    <property type="protein sequence ID" value="MFD1463837.1"/>
    <property type="molecule type" value="Genomic_DNA"/>
</dbReference>
<evidence type="ECO:0000313" key="2">
    <source>
        <dbReference type="Proteomes" id="UP001597340"/>
    </source>
</evidence>
<protein>
    <recommendedName>
        <fullName evidence="3">Phage protein</fullName>
    </recommendedName>
</protein>
<gene>
    <name evidence="1" type="ORF">ACFQ5D_21315</name>
</gene>
<proteinExistence type="predicted"/>
<dbReference type="RefSeq" id="WP_229522724.1">
    <property type="nucleotide sequence ID" value="NZ_JAFFQR010000007.1"/>
</dbReference>
<evidence type="ECO:0008006" key="3">
    <source>
        <dbReference type="Google" id="ProtNLM"/>
    </source>
</evidence>
<comment type="caution">
    <text evidence="1">The sequence shown here is derived from an EMBL/GenBank/DDBJ whole genome shotgun (WGS) entry which is preliminary data.</text>
</comment>
<dbReference type="Proteomes" id="UP001597340">
    <property type="component" value="Unassembled WGS sequence"/>
</dbReference>
<reference evidence="2" key="1">
    <citation type="journal article" date="2019" name="Int. J. Syst. Evol. Microbiol.">
        <title>The Global Catalogue of Microorganisms (GCM) 10K type strain sequencing project: providing services to taxonomists for standard genome sequencing and annotation.</title>
        <authorList>
            <consortium name="The Broad Institute Genomics Platform"/>
            <consortium name="The Broad Institute Genome Sequencing Center for Infectious Disease"/>
            <person name="Wu L."/>
            <person name="Ma J."/>
        </authorList>
    </citation>
    <scope>NUCLEOTIDE SEQUENCE [LARGE SCALE GENOMIC DNA]</scope>
    <source>
        <strain evidence="2">CCM 9147</strain>
    </source>
</reference>
<name>A0ABW4DGN7_9BACL</name>
<keyword evidence="2" id="KW-1185">Reference proteome</keyword>
<sequence>MEVYQLTHAQLNIAFEVLQGVKEDRHRKSNVLKGTYSVPPRDYATDPGDSLTIQGVAIAKDAVKYIDNLHYVKFGHHGWEGETEYKQIAAMLNASPQERAMAAHLTLKESL</sequence>
<organism evidence="1 2">
    <name type="scientific">Paenibacillus farraposensis</name>
    <dbReference type="NCBI Taxonomy" id="2807095"/>
    <lineage>
        <taxon>Bacteria</taxon>
        <taxon>Bacillati</taxon>
        <taxon>Bacillota</taxon>
        <taxon>Bacilli</taxon>
        <taxon>Bacillales</taxon>
        <taxon>Paenibacillaceae</taxon>
        <taxon>Paenibacillus</taxon>
    </lineage>
</organism>
<evidence type="ECO:0000313" key="1">
    <source>
        <dbReference type="EMBL" id="MFD1463837.1"/>
    </source>
</evidence>
<accession>A0ABW4DGN7</accession>